<name>F0SNX4_RUBBR</name>
<sequence>MIWLGIILLFLLGLRLSSFFSGIETAFYRASKLRLNIDAQTGDQLSKSILKFASNPSRFVATILIGNNIANYVTTYAISYGAIVAFGTLSELTEVSVTIAASPIVFIFGELLPKTLHYQAPLLMLKRYFTPFHVVHFLLFPLSWPLMMLTRLFERFGGERRQQMLKILGRRPLANVIGQGQEEGVVTRVQHDLIQGVFLNASQALESLITPREVAFFQLEKPTRAQLLEHARAFGLVEVAVLEERDGKQQAVYYRVCDLLLSQGSLSDIGLTMPELPANLSRLEALLKLQHADADIGLAVKNDEIVGLVRRRVLGETLLQGGLTTQPSLV</sequence>
<dbReference type="Pfam" id="PF01595">
    <property type="entry name" value="CNNM"/>
    <property type="match status" value="1"/>
</dbReference>
<dbReference type="eggNOG" id="COG1253">
    <property type="taxonomic scope" value="Bacteria"/>
</dbReference>
<evidence type="ECO:0000313" key="7">
    <source>
        <dbReference type="Proteomes" id="UP000006860"/>
    </source>
</evidence>
<dbReference type="HOGENOM" id="CLU_015237_4_1_0"/>
<evidence type="ECO:0000256" key="2">
    <source>
        <dbReference type="ARBA" id="ARBA00023122"/>
    </source>
</evidence>
<keyword evidence="3 4" id="KW-1133">Transmembrane helix</keyword>
<evidence type="ECO:0000256" key="1">
    <source>
        <dbReference type="ARBA" id="ARBA00022737"/>
    </source>
</evidence>
<feature type="domain" description="CNNM transmembrane" evidence="5">
    <location>
        <begin position="1"/>
        <end position="190"/>
    </location>
</feature>
<accession>F0SNX4</accession>
<dbReference type="AlphaFoldDB" id="F0SNX4"/>
<keyword evidence="3 4" id="KW-0812">Transmembrane</keyword>
<keyword evidence="1" id="KW-0677">Repeat</keyword>
<dbReference type="Proteomes" id="UP000006860">
    <property type="component" value="Chromosome"/>
</dbReference>
<evidence type="ECO:0000256" key="3">
    <source>
        <dbReference type="PROSITE-ProRule" id="PRU01193"/>
    </source>
</evidence>
<organism evidence="6 7">
    <name type="scientific">Rubinisphaera brasiliensis (strain ATCC 49424 / DSM 5305 / JCM 21570 / IAM 15109 / NBRC 103401 / IFAM 1448)</name>
    <name type="common">Planctomyces brasiliensis</name>
    <dbReference type="NCBI Taxonomy" id="756272"/>
    <lineage>
        <taxon>Bacteria</taxon>
        <taxon>Pseudomonadati</taxon>
        <taxon>Planctomycetota</taxon>
        <taxon>Planctomycetia</taxon>
        <taxon>Planctomycetales</taxon>
        <taxon>Planctomycetaceae</taxon>
        <taxon>Rubinisphaera</taxon>
    </lineage>
</organism>
<dbReference type="PROSITE" id="PS51846">
    <property type="entry name" value="CNNM"/>
    <property type="match status" value="1"/>
</dbReference>
<dbReference type="OrthoDB" id="274143at2"/>
<dbReference type="EMBL" id="CP002546">
    <property type="protein sequence ID" value="ADY60050.1"/>
    <property type="molecule type" value="Genomic_DNA"/>
</dbReference>
<dbReference type="GO" id="GO:0005886">
    <property type="term" value="C:plasma membrane"/>
    <property type="evidence" value="ECO:0007669"/>
    <property type="project" value="TreeGrafter"/>
</dbReference>
<feature type="transmembrane region" description="Helical" evidence="4">
    <location>
        <begin position="69"/>
        <end position="88"/>
    </location>
</feature>
<keyword evidence="2" id="KW-0129">CBS domain</keyword>
<proteinExistence type="predicted"/>
<feature type="transmembrane region" description="Helical" evidence="4">
    <location>
        <begin position="132"/>
        <end position="153"/>
    </location>
</feature>
<evidence type="ECO:0000259" key="5">
    <source>
        <dbReference type="PROSITE" id="PS51846"/>
    </source>
</evidence>
<feature type="transmembrane region" description="Helical" evidence="4">
    <location>
        <begin position="95"/>
        <end position="112"/>
    </location>
</feature>
<dbReference type="InterPro" id="IPR002550">
    <property type="entry name" value="CNNM"/>
</dbReference>
<dbReference type="PANTHER" id="PTHR22777:SF17">
    <property type="entry name" value="UPF0053 PROTEIN SLL0260"/>
    <property type="match status" value="1"/>
</dbReference>
<keyword evidence="7" id="KW-1185">Reference proteome</keyword>
<dbReference type="STRING" id="756272.Plabr_2449"/>
<dbReference type="KEGG" id="pbs:Plabr_2449"/>
<dbReference type="PANTHER" id="PTHR22777">
    <property type="entry name" value="HEMOLYSIN-RELATED"/>
    <property type="match status" value="1"/>
</dbReference>
<dbReference type="RefSeq" id="WP_013628774.1">
    <property type="nucleotide sequence ID" value="NC_015174.1"/>
</dbReference>
<evidence type="ECO:0000313" key="6">
    <source>
        <dbReference type="EMBL" id="ADY60050.1"/>
    </source>
</evidence>
<keyword evidence="3 4" id="KW-0472">Membrane</keyword>
<reference evidence="7" key="1">
    <citation type="submission" date="2011-02" db="EMBL/GenBank/DDBJ databases">
        <title>The complete genome of Planctomyces brasiliensis DSM 5305.</title>
        <authorList>
            <person name="Lucas S."/>
            <person name="Copeland A."/>
            <person name="Lapidus A."/>
            <person name="Bruce D."/>
            <person name="Goodwin L."/>
            <person name="Pitluck S."/>
            <person name="Kyrpides N."/>
            <person name="Mavromatis K."/>
            <person name="Pagani I."/>
            <person name="Ivanova N."/>
            <person name="Ovchinnikova G."/>
            <person name="Lu M."/>
            <person name="Detter J.C."/>
            <person name="Han C."/>
            <person name="Land M."/>
            <person name="Hauser L."/>
            <person name="Markowitz V."/>
            <person name="Cheng J.-F."/>
            <person name="Hugenholtz P."/>
            <person name="Woyke T."/>
            <person name="Wu D."/>
            <person name="Tindall B."/>
            <person name="Pomrenke H.G."/>
            <person name="Brambilla E."/>
            <person name="Klenk H.-P."/>
            <person name="Eisen J.A."/>
        </authorList>
    </citation>
    <scope>NUCLEOTIDE SEQUENCE [LARGE SCALE GENOMIC DNA]</scope>
    <source>
        <strain evidence="7">ATCC 49424 / DSM 5305 / JCM 21570 / NBRC 103401 / IFAM 1448</strain>
    </source>
</reference>
<evidence type="ECO:0000256" key="4">
    <source>
        <dbReference type="SAM" id="Phobius"/>
    </source>
</evidence>
<protein>
    <recommendedName>
        <fullName evidence="5">CNNM transmembrane domain-containing protein</fullName>
    </recommendedName>
</protein>
<gene>
    <name evidence="6" type="ordered locus">Plabr_2449</name>
</gene>